<dbReference type="Pfam" id="PF23843">
    <property type="entry name" value="DUF7210"/>
    <property type="match status" value="1"/>
</dbReference>
<gene>
    <name evidence="3" type="ORF">BGP84_06670</name>
</gene>
<evidence type="ECO:0000313" key="3">
    <source>
        <dbReference type="EMBL" id="POG09427.1"/>
    </source>
</evidence>
<dbReference type="InterPro" id="IPR055634">
    <property type="entry name" value="DUF7210"/>
</dbReference>
<accession>A0A2S3X1J4</accession>
<reference evidence="3 4" key="2">
    <citation type="submission" date="2018-03" db="EMBL/GenBank/DDBJ databases">
        <title>Draft genome of Pseudomonas putida strain KH-21-114.</title>
        <authorList>
            <person name="Yoshizawa S."/>
            <person name="Khan N.H."/>
            <person name="Nishimura M."/>
            <person name="Chiura H.X."/>
            <person name="Ogura Y."/>
            <person name="Hayashi T."/>
            <person name="Kogure K."/>
        </authorList>
    </citation>
    <scope>NUCLEOTIDE SEQUENCE [LARGE SCALE GENOMIC DNA]</scope>
    <source>
        <strain evidence="3 4">KH-21-114</strain>
    </source>
</reference>
<sequence length="129" mass="13432">MKLKTLKPLYLGGQTLVAGTSFETIEQHGRQLIQKGYAELDDSEGEVVVTISHEDAAGAGVLTTDSLGAATLPIAQPVAAFKAKHKGAGKYIVVDAEGNQVGEFSGNQEEAHAEAERLSAGGEPVQAED</sequence>
<evidence type="ECO:0000256" key="1">
    <source>
        <dbReference type="SAM" id="MobiDB-lite"/>
    </source>
</evidence>
<comment type="caution">
    <text evidence="3">The sequence shown here is derived from an EMBL/GenBank/DDBJ whole genome shotgun (WGS) entry which is preliminary data.</text>
</comment>
<dbReference type="RefSeq" id="WP_103446285.1">
    <property type="nucleotide sequence ID" value="NZ_JAEHTG010000010.1"/>
</dbReference>
<name>A0A2S3X1J4_PSEPU</name>
<organism evidence="3 4">
    <name type="scientific">Pseudomonas putida</name>
    <name type="common">Arthrobacter siderocapsulatus</name>
    <dbReference type="NCBI Taxonomy" id="303"/>
    <lineage>
        <taxon>Bacteria</taxon>
        <taxon>Pseudomonadati</taxon>
        <taxon>Pseudomonadota</taxon>
        <taxon>Gammaproteobacteria</taxon>
        <taxon>Pseudomonadales</taxon>
        <taxon>Pseudomonadaceae</taxon>
        <taxon>Pseudomonas</taxon>
    </lineage>
</organism>
<dbReference type="AlphaFoldDB" id="A0A2S3X1J4"/>
<dbReference type="EMBL" id="MINH01000019">
    <property type="protein sequence ID" value="POG09427.1"/>
    <property type="molecule type" value="Genomic_DNA"/>
</dbReference>
<evidence type="ECO:0000313" key="4">
    <source>
        <dbReference type="Proteomes" id="UP000237230"/>
    </source>
</evidence>
<evidence type="ECO:0000259" key="2">
    <source>
        <dbReference type="Pfam" id="PF23843"/>
    </source>
</evidence>
<reference evidence="3 4" key="1">
    <citation type="submission" date="2016-08" db="EMBL/GenBank/DDBJ databases">
        <authorList>
            <person name="Seilhamer J.J."/>
        </authorList>
    </citation>
    <scope>NUCLEOTIDE SEQUENCE [LARGE SCALE GENOMIC DNA]</scope>
    <source>
        <strain evidence="3 4">KH-21-114</strain>
    </source>
</reference>
<feature type="domain" description="DUF7210" evidence="2">
    <location>
        <begin position="1"/>
        <end position="38"/>
    </location>
</feature>
<protein>
    <recommendedName>
        <fullName evidence="2">DUF7210 domain-containing protein</fullName>
    </recommendedName>
</protein>
<dbReference type="OrthoDB" id="7018475at2"/>
<dbReference type="Proteomes" id="UP000237230">
    <property type="component" value="Unassembled WGS sequence"/>
</dbReference>
<feature type="region of interest" description="Disordered" evidence="1">
    <location>
        <begin position="103"/>
        <end position="129"/>
    </location>
</feature>
<proteinExistence type="predicted"/>